<sequence>MRIRFPTKHSDPSWGIGVRVRVRGLTRSTPGQAPGNKFLIRRTPSLSLSMCFASVFILSSVITVSASQRALGTAAAPSQEPQHRAGHAFNPLSQQQPGLVNSRRNKQ</sequence>
<evidence type="ECO:0000256" key="2">
    <source>
        <dbReference type="SAM" id="Phobius"/>
    </source>
</evidence>
<keyword evidence="2" id="KW-0472">Membrane</keyword>
<gene>
    <name evidence="3" type="ORF">E2C01_048543</name>
</gene>
<proteinExistence type="predicted"/>
<keyword evidence="2" id="KW-0812">Transmembrane</keyword>
<dbReference type="AlphaFoldDB" id="A0A5B7G3D8"/>
<dbReference type="EMBL" id="VSRR010012496">
    <property type="protein sequence ID" value="MPC54620.1"/>
    <property type="molecule type" value="Genomic_DNA"/>
</dbReference>
<evidence type="ECO:0000313" key="3">
    <source>
        <dbReference type="EMBL" id="MPC54620.1"/>
    </source>
</evidence>
<accession>A0A5B7G3D8</accession>
<name>A0A5B7G3D8_PORTR</name>
<keyword evidence="4" id="KW-1185">Reference proteome</keyword>
<keyword evidence="2" id="KW-1133">Transmembrane helix</keyword>
<organism evidence="3 4">
    <name type="scientific">Portunus trituberculatus</name>
    <name type="common">Swimming crab</name>
    <name type="synonym">Neptunus trituberculatus</name>
    <dbReference type="NCBI Taxonomy" id="210409"/>
    <lineage>
        <taxon>Eukaryota</taxon>
        <taxon>Metazoa</taxon>
        <taxon>Ecdysozoa</taxon>
        <taxon>Arthropoda</taxon>
        <taxon>Crustacea</taxon>
        <taxon>Multicrustacea</taxon>
        <taxon>Malacostraca</taxon>
        <taxon>Eumalacostraca</taxon>
        <taxon>Eucarida</taxon>
        <taxon>Decapoda</taxon>
        <taxon>Pleocyemata</taxon>
        <taxon>Brachyura</taxon>
        <taxon>Eubrachyura</taxon>
        <taxon>Portunoidea</taxon>
        <taxon>Portunidae</taxon>
        <taxon>Portuninae</taxon>
        <taxon>Portunus</taxon>
    </lineage>
</organism>
<reference evidence="3 4" key="1">
    <citation type="submission" date="2019-05" db="EMBL/GenBank/DDBJ databases">
        <title>Another draft genome of Portunus trituberculatus and its Hox gene families provides insights of decapod evolution.</title>
        <authorList>
            <person name="Jeong J.-H."/>
            <person name="Song I."/>
            <person name="Kim S."/>
            <person name="Choi T."/>
            <person name="Kim D."/>
            <person name="Ryu S."/>
            <person name="Kim W."/>
        </authorList>
    </citation>
    <scope>NUCLEOTIDE SEQUENCE [LARGE SCALE GENOMIC DNA]</scope>
    <source>
        <tissue evidence="3">Muscle</tissue>
    </source>
</reference>
<evidence type="ECO:0008006" key="5">
    <source>
        <dbReference type="Google" id="ProtNLM"/>
    </source>
</evidence>
<evidence type="ECO:0000313" key="4">
    <source>
        <dbReference type="Proteomes" id="UP000324222"/>
    </source>
</evidence>
<feature type="region of interest" description="Disordered" evidence="1">
    <location>
        <begin position="69"/>
        <end position="107"/>
    </location>
</feature>
<dbReference type="Proteomes" id="UP000324222">
    <property type="component" value="Unassembled WGS sequence"/>
</dbReference>
<evidence type="ECO:0000256" key="1">
    <source>
        <dbReference type="SAM" id="MobiDB-lite"/>
    </source>
</evidence>
<comment type="caution">
    <text evidence="3">The sequence shown here is derived from an EMBL/GenBank/DDBJ whole genome shotgun (WGS) entry which is preliminary data.</text>
</comment>
<feature type="transmembrane region" description="Helical" evidence="2">
    <location>
        <begin position="46"/>
        <end position="66"/>
    </location>
</feature>
<protein>
    <recommendedName>
        <fullName evidence="5">Transmembrane protein</fullName>
    </recommendedName>
</protein>